<protein>
    <recommendedName>
        <fullName evidence="6">NHL repeat containing protein</fullName>
    </recommendedName>
</protein>
<keyword evidence="3" id="KW-0812">Transmembrane</keyword>
<comment type="caution">
    <text evidence="4">The sequence shown here is derived from an EMBL/GenBank/DDBJ whole genome shotgun (WGS) entry which is preliminary data.</text>
</comment>
<dbReference type="CDD" id="cd05819">
    <property type="entry name" value="NHL"/>
    <property type="match status" value="1"/>
</dbReference>
<feature type="repeat" description="NHL" evidence="2">
    <location>
        <begin position="358"/>
        <end position="396"/>
    </location>
</feature>
<dbReference type="InterPro" id="IPR011042">
    <property type="entry name" value="6-blade_b-propeller_TolB-like"/>
</dbReference>
<dbReference type="Gene3D" id="2.40.10.500">
    <property type="match status" value="1"/>
</dbReference>
<keyword evidence="3" id="KW-0472">Membrane</keyword>
<evidence type="ECO:0000256" key="2">
    <source>
        <dbReference type="PROSITE-ProRule" id="PRU00504"/>
    </source>
</evidence>
<dbReference type="InterPro" id="IPR050952">
    <property type="entry name" value="TRIM-NHL_E3_ligases"/>
</dbReference>
<evidence type="ECO:0000313" key="4">
    <source>
        <dbReference type="EMBL" id="CAF0846263.1"/>
    </source>
</evidence>
<sequence length="398" mass="44702">MNNKVGVNESVEVNSNTTPSRRLCEHFRKKKIMWIIFLIILITAIIVIPTTIVTGNKNKTKKLSTTTEIITQMTTLTTTAMITTTTRTVQILPSVIIDNNTKWKQNAVTVAGGNGQGSELNQLNDPYGIYIDNDDESIYIADAMNHRIVRWKFGANDGEIVAGGKGEGNATDELKYPLDVILDKEKEYLIICDIGNQRVMRWSRQNSQDQQIWISNIICRGFSMGNNGDIYISDMGNYQVRRFREGDTTGIVVAGGHGEGNQLNQLNGPHFIFVDEYYSVYVVDSHNSRVMKWMKNATKGIRIAPGQAADMNPSSLNLPMGVIVDHMGNMYISNRDNHQIMRWSPGAIEGIPVVGEKQSGSAPTQLYNLQDLSFDRHGNLYVVDKDNHRIQKFIIDRD</sequence>
<evidence type="ECO:0000313" key="5">
    <source>
        <dbReference type="Proteomes" id="UP000663845"/>
    </source>
</evidence>
<evidence type="ECO:0000256" key="3">
    <source>
        <dbReference type="SAM" id="Phobius"/>
    </source>
</evidence>
<dbReference type="InterPro" id="IPR001258">
    <property type="entry name" value="NHL_repeat"/>
</dbReference>
<dbReference type="Pfam" id="PF01436">
    <property type="entry name" value="NHL"/>
    <property type="match status" value="1"/>
</dbReference>
<evidence type="ECO:0008006" key="6">
    <source>
        <dbReference type="Google" id="ProtNLM"/>
    </source>
</evidence>
<keyword evidence="3" id="KW-1133">Transmembrane helix</keyword>
<name>A0A813VIT2_9BILA</name>
<proteinExistence type="predicted"/>
<dbReference type="Gene3D" id="2.120.10.30">
    <property type="entry name" value="TolB, C-terminal domain"/>
    <property type="match status" value="2"/>
</dbReference>
<feature type="transmembrane region" description="Helical" evidence="3">
    <location>
        <begin position="32"/>
        <end position="52"/>
    </location>
</feature>
<keyword evidence="1" id="KW-0677">Repeat</keyword>
<dbReference type="SUPFAM" id="SSF101898">
    <property type="entry name" value="NHL repeat"/>
    <property type="match status" value="1"/>
</dbReference>
<dbReference type="PANTHER" id="PTHR24104">
    <property type="entry name" value="E3 UBIQUITIN-PROTEIN LIGASE NHLRC1-RELATED"/>
    <property type="match status" value="1"/>
</dbReference>
<dbReference type="Proteomes" id="UP000663845">
    <property type="component" value="Unassembled WGS sequence"/>
</dbReference>
<organism evidence="4 5">
    <name type="scientific">Adineta steineri</name>
    <dbReference type="NCBI Taxonomy" id="433720"/>
    <lineage>
        <taxon>Eukaryota</taxon>
        <taxon>Metazoa</taxon>
        <taxon>Spiralia</taxon>
        <taxon>Gnathifera</taxon>
        <taxon>Rotifera</taxon>
        <taxon>Eurotatoria</taxon>
        <taxon>Bdelloidea</taxon>
        <taxon>Adinetida</taxon>
        <taxon>Adinetidae</taxon>
        <taxon>Adineta</taxon>
    </lineage>
</organism>
<dbReference type="EMBL" id="CAJNOG010000050">
    <property type="protein sequence ID" value="CAF0846263.1"/>
    <property type="molecule type" value="Genomic_DNA"/>
</dbReference>
<accession>A0A813VIT2</accession>
<dbReference type="PROSITE" id="PS51125">
    <property type="entry name" value="NHL"/>
    <property type="match status" value="1"/>
</dbReference>
<evidence type="ECO:0000256" key="1">
    <source>
        <dbReference type="ARBA" id="ARBA00022737"/>
    </source>
</evidence>
<reference evidence="4" key="1">
    <citation type="submission" date="2021-02" db="EMBL/GenBank/DDBJ databases">
        <authorList>
            <person name="Nowell W R."/>
        </authorList>
    </citation>
    <scope>NUCLEOTIDE SEQUENCE</scope>
</reference>
<gene>
    <name evidence="4" type="ORF">JYZ213_LOCUS7646</name>
</gene>
<dbReference type="AlphaFoldDB" id="A0A813VIT2"/>